<protein>
    <submittedName>
        <fullName evidence="1">Uncharacterized protein</fullName>
    </submittedName>
</protein>
<dbReference type="eggNOG" id="ENOG5033422">
    <property type="taxonomic scope" value="Bacteria"/>
</dbReference>
<accession>K2PU80</accession>
<reference evidence="1 2" key="1">
    <citation type="journal article" date="2012" name="J. Bacteriol.">
        <title>Genome Sequence of Galbibacter marinum Type Strain ck-I2-15.</title>
        <authorList>
            <person name="Lai Q."/>
            <person name="Li C."/>
            <person name="Shao Z."/>
        </authorList>
    </citation>
    <scope>NUCLEOTIDE SEQUENCE [LARGE SCALE GENOMIC DNA]</scope>
    <source>
        <strain evidence="2">ck-I2-15</strain>
    </source>
</reference>
<dbReference type="EMBL" id="AMSG01000002">
    <property type="protein sequence ID" value="EKF56215.1"/>
    <property type="molecule type" value="Genomic_DNA"/>
</dbReference>
<dbReference type="STRING" id="555500.I215_01793"/>
<dbReference type="Proteomes" id="UP000007364">
    <property type="component" value="Unassembled WGS sequence"/>
</dbReference>
<name>K2PU80_9FLAO</name>
<evidence type="ECO:0000313" key="2">
    <source>
        <dbReference type="Proteomes" id="UP000007364"/>
    </source>
</evidence>
<proteinExistence type="predicted"/>
<sequence>MPSEIANSPNQFVEKIWRSLPGDIVDKEFDKYLPKLQALGCPLANSFIDLKPKIHTIRKGHRFKEGDWIHPVIYNRTKNRFQFAPTFGCTGIQTISITYGKYLCDWYGSTPTIFIDGGAVDYRTIERLAIADGFPDIKSFIYWFDQDIEGQIIHWTNTRYQ</sequence>
<evidence type="ECO:0000313" key="1">
    <source>
        <dbReference type="EMBL" id="EKF56215.1"/>
    </source>
</evidence>
<dbReference type="AlphaFoldDB" id="K2PU80"/>
<comment type="caution">
    <text evidence="1">The sequence shown here is derived from an EMBL/GenBank/DDBJ whole genome shotgun (WGS) entry which is preliminary data.</text>
</comment>
<gene>
    <name evidence="1" type="ORF">I215_01793</name>
</gene>
<organism evidence="1 2">
    <name type="scientific">Galbibacter marinus</name>
    <dbReference type="NCBI Taxonomy" id="555500"/>
    <lineage>
        <taxon>Bacteria</taxon>
        <taxon>Pseudomonadati</taxon>
        <taxon>Bacteroidota</taxon>
        <taxon>Flavobacteriia</taxon>
        <taxon>Flavobacteriales</taxon>
        <taxon>Flavobacteriaceae</taxon>
        <taxon>Galbibacter</taxon>
    </lineage>
</organism>
<keyword evidence="2" id="KW-1185">Reference proteome</keyword>